<dbReference type="InterPro" id="IPR051021">
    <property type="entry name" value="Mito_Ser/Thr_phosphatase"/>
</dbReference>
<sequence>MSTLYLIRHGQASFGEKNYDRLSDIGHRQAKILGEHLLLFGQSFDAIYHGRLDRQRQTAENVMACYEKSGRKMARPAVSEAFDEYNAFAVWKAYMPRLIKEEPSLESEMEQIRADPKAFQKIFGRIMFRWISGKYDRDGEPRWADFKSRVTDGLYALMERHGSGSRIAVFTSGGPISVMVQRALDLSDEKTMELSWQVMNASVTRMKYRDGNIALAGFNDISHLRMAGNETLLTYR</sequence>
<accession>A0A401FQE1</accession>
<dbReference type="Pfam" id="PF00300">
    <property type="entry name" value="His_Phos_1"/>
    <property type="match status" value="1"/>
</dbReference>
<comment type="caution">
    <text evidence="2">The sequence shown here is derived from an EMBL/GenBank/DDBJ whole genome shotgun (WGS) entry which is preliminary data.</text>
</comment>
<dbReference type="RefSeq" id="WP_124326737.1">
    <property type="nucleotide sequence ID" value="NZ_BEXT01000001.1"/>
</dbReference>
<dbReference type="Proteomes" id="UP000288096">
    <property type="component" value="Unassembled WGS sequence"/>
</dbReference>
<dbReference type="OrthoDB" id="280692at2"/>
<organism evidence="2 3">
    <name type="scientific">Desulfonema ishimotonii</name>
    <dbReference type="NCBI Taxonomy" id="45657"/>
    <lineage>
        <taxon>Bacteria</taxon>
        <taxon>Pseudomonadati</taxon>
        <taxon>Thermodesulfobacteriota</taxon>
        <taxon>Desulfobacteria</taxon>
        <taxon>Desulfobacterales</taxon>
        <taxon>Desulfococcaceae</taxon>
        <taxon>Desulfonema</taxon>
    </lineage>
</organism>
<dbReference type="CDD" id="cd07067">
    <property type="entry name" value="HP_PGM_like"/>
    <property type="match status" value="1"/>
</dbReference>
<protein>
    <submittedName>
        <fullName evidence="2">Phosphoglycerate mutase</fullName>
    </submittedName>
</protein>
<reference evidence="3" key="2">
    <citation type="submission" date="2019-01" db="EMBL/GenBank/DDBJ databases">
        <title>Genome sequence of Desulfonema ishimotonii strain Tokyo 01.</title>
        <authorList>
            <person name="Fukui M."/>
        </authorList>
    </citation>
    <scope>NUCLEOTIDE SEQUENCE [LARGE SCALE GENOMIC DNA]</scope>
    <source>
        <strain evidence="3">Tokyo 01</strain>
    </source>
</reference>
<dbReference type="InterPro" id="IPR029033">
    <property type="entry name" value="His_PPase_superfam"/>
</dbReference>
<reference evidence="3" key="1">
    <citation type="submission" date="2017-11" db="EMBL/GenBank/DDBJ databases">
        <authorList>
            <person name="Watanabe M."/>
            <person name="Kojima H."/>
        </authorList>
    </citation>
    <scope>NUCLEOTIDE SEQUENCE [LARGE SCALE GENOMIC DNA]</scope>
    <source>
        <strain evidence="3">Tokyo 01</strain>
    </source>
</reference>
<keyword evidence="1" id="KW-0378">Hydrolase</keyword>
<keyword evidence="3" id="KW-1185">Reference proteome</keyword>
<evidence type="ECO:0000313" key="3">
    <source>
        <dbReference type="Proteomes" id="UP000288096"/>
    </source>
</evidence>
<dbReference type="InterPro" id="IPR013078">
    <property type="entry name" value="His_Pase_superF_clade-1"/>
</dbReference>
<evidence type="ECO:0000313" key="2">
    <source>
        <dbReference type="EMBL" id="GBC59209.1"/>
    </source>
</evidence>
<proteinExistence type="predicted"/>
<dbReference type="PANTHER" id="PTHR20935">
    <property type="entry name" value="PHOSPHOGLYCERATE MUTASE-RELATED"/>
    <property type="match status" value="1"/>
</dbReference>
<dbReference type="GO" id="GO:0016787">
    <property type="term" value="F:hydrolase activity"/>
    <property type="evidence" value="ECO:0007669"/>
    <property type="project" value="UniProtKB-KW"/>
</dbReference>
<dbReference type="SMART" id="SM00855">
    <property type="entry name" value="PGAM"/>
    <property type="match status" value="1"/>
</dbReference>
<dbReference type="AlphaFoldDB" id="A0A401FQE1"/>
<dbReference type="SUPFAM" id="SSF53254">
    <property type="entry name" value="Phosphoglycerate mutase-like"/>
    <property type="match status" value="1"/>
</dbReference>
<dbReference type="EMBL" id="BEXT01000001">
    <property type="protein sequence ID" value="GBC59209.1"/>
    <property type="molecule type" value="Genomic_DNA"/>
</dbReference>
<dbReference type="PANTHER" id="PTHR20935:SF0">
    <property type="entry name" value="SERINE_THREONINE-PROTEIN PHOSPHATASE PGAM5, MITOCHONDRIAL"/>
    <property type="match status" value="1"/>
</dbReference>
<gene>
    <name evidence="2" type="ORF">DENIS_0145</name>
</gene>
<name>A0A401FQE1_9BACT</name>
<evidence type="ECO:0000256" key="1">
    <source>
        <dbReference type="ARBA" id="ARBA00022801"/>
    </source>
</evidence>
<dbReference type="Gene3D" id="3.40.50.1240">
    <property type="entry name" value="Phosphoglycerate mutase-like"/>
    <property type="match status" value="1"/>
</dbReference>